<protein>
    <submittedName>
        <fullName evidence="1">Uncharacterized protein</fullName>
    </submittedName>
</protein>
<keyword evidence="2" id="KW-1185">Reference proteome</keyword>
<dbReference type="EMBL" id="FUKJ01000230">
    <property type="protein sequence ID" value="SJM93042.1"/>
    <property type="molecule type" value="Genomic_DNA"/>
</dbReference>
<evidence type="ECO:0000313" key="2">
    <source>
        <dbReference type="Proteomes" id="UP000195442"/>
    </source>
</evidence>
<organism evidence="1 2">
    <name type="scientific">Crenothrix polyspora</name>
    <dbReference type="NCBI Taxonomy" id="360316"/>
    <lineage>
        <taxon>Bacteria</taxon>
        <taxon>Pseudomonadati</taxon>
        <taxon>Pseudomonadota</taxon>
        <taxon>Gammaproteobacteria</taxon>
        <taxon>Methylococcales</taxon>
        <taxon>Crenotrichaceae</taxon>
        <taxon>Crenothrix</taxon>
    </lineage>
</organism>
<sequence length="48" mass="5426">MLGAVYRPLITVWLQLCESLVTEAKVLASKRVLNKTKNRCGHKMANHC</sequence>
<accession>A0A1R4H9V5</accession>
<dbReference type="Proteomes" id="UP000195442">
    <property type="component" value="Unassembled WGS sequence"/>
</dbReference>
<evidence type="ECO:0000313" key="1">
    <source>
        <dbReference type="EMBL" id="SJM93042.1"/>
    </source>
</evidence>
<gene>
    <name evidence="1" type="ORF">CRENPOLYSF2_3050007</name>
</gene>
<name>A0A1R4H9V5_9GAMM</name>
<dbReference type="AlphaFoldDB" id="A0A1R4H9V5"/>
<proteinExistence type="predicted"/>
<reference evidence="2" key="1">
    <citation type="submission" date="2017-02" db="EMBL/GenBank/DDBJ databases">
        <authorList>
            <person name="Daims H."/>
        </authorList>
    </citation>
    <scope>NUCLEOTIDE SEQUENCE [LARGE SCALE GENOMIC DNA]</scope>
</reference>